<dbReference type="EMBL" id="OC321481">
    <property type="protein sequence ID" value="CAD7410140.1"/>
    <property type="molecule type" value="Genomic_DNA"/>
</dbReference>
<gene>
    <name evidence="1" type="ORF">TCEB3V08_LOCUS10343</name>
</gene>
<dbReference type="AlphaFoldDB" id="A0A7R9H8L7"/>
<proteinExistence type="predicted"/>
<protein>
    <submittedName>
        <fullName evidence="1">Uncharacterized protein</fullName>
    </submittedName>
</protein>
<name>A0A7R9H8L7_TIMCR</name>
<accession>A0A7R9H8L7</accession>
<evidence type="ECO:0000313" key="1">
    <source>
        <dbReference type="EMBL" id="CAD7410140.1"/>
    </source>
</evidence>
<reference evidence="1" key="1">
    <citation type="submission" date="2020-11" db="EMBL/GenBank/DDBJ databases">
        <authorList>
            <person name="Tran Van P."/>
        </authorList>
    </citation>
    <scope>NUCLEOTIDE SEQUENCE</scope>
</reference>
<organism evidence="1">
    <name type="scientific">Timema cristinae</name>
    <name type="common">Walking stick</name>
    <dbReference type="NCBI Taxonomy" id="61476"/>
    <lineage>
        <taxon>Eukaryota</taxon>
        <taxon>Metazoa</taxon>
        <taxon>Ecdysozoa</taxon>
        <taxon>Arthropoda</taxon>
        <taxon>Hexapoda</taxon>
        <taxon>Insecta</taxon>
        <taxon>Pterygota</taxon>
        <taxon>Neoptera</taxon>
        <taxon>Polyneoptera</taxon>
        <taxon>Phasmatodea</taxon>
        <taxon>Timematodea</taxon>
        <taxon>Timematoidea</taxon>
        <taxon>Timematidae</taxon>
        <taxon>Timema</taxon>
    </lineage>
</organism>
<sequence length="109" mass="12069">MKNEQVQDFNLTDEDIEDLNALDKGRKGRMFGGHVIPGSYWSVSAHCDVEGFAERSQLPLLEEHVQLHLKVGGLDTCRAPDAFDLARVEVGQTNGLCPPCVHLCLHSLK</sequence>